<dbReference type="Proteomes" id="UP000787472">
    <property type="component" value="Unassembled WGS sequence"/>
</dbReference>
<dbReference type="EMBL" id="JAAONZ010000025">
    <property type="protein sequence ID" value="NHO68186.1"/>
    <property type="molecule type" value="Genomic_DNA"/>
</dbReference>
<keyword evidence="6 14" id="KW-0349">Heme</keyword>
<keyword evidence="11 14" id="KW-0408">Iron</keyword>
<comment type="similarity">
    <text evidence="3 14 15">Belongs to the HemJ family.</text>
</comment>
<evidence type="ECO:0000256" key="1">
    <source>
        <dbReference type="ARBA" id="ARBA00004651"/>
    </source>
</evidence>
<dbReference type="AlphaFoldDB" id="A0A9E5MPS5"/>
<organism evidence="16 17">
    <name type="scientific">Pseudomaricurvus hydrocarbonicus</name>
    <dbReference type="NCBI Taxonomy" id="1470433"/>
    <lineage>
        <taxon>Bacteria</taxon>
        <taxon>Pseudomonadati</taxon>
        <taxon>Pseudomonadota</taxon>
        <taxon>Gammaproteobacteria</taxon>
        <taxon>Cellvibrionales</taxon>
        <taxon>Cellvibrionaceae</taxon>
        <taxon>Pseudomaricurvus</taxon>
    </lineage>
</organism>
<comment type="subunit">
    <text evidence="14">Homodimer.</text>
</comment>
<evidence type="ECO:0000313" key="16">
    <source>
        <dbReference type="EMBL" id="NHO68186.1"/>
    </source>
</evidence>
<comment type="function">
    <text evidence="14 15">Catalyzes the oxidation of protoporphyrinogen IX to protoporphyrin IX.</text>
</comment>
<sequence length="138" mass="16219">MLWVKAFHLIFMVCWFAGIFYLPRLFVNHASVTDVATRQRLSLMEAKLYRFITPFMFLTIGFGLWLASYNWNYYLGSGWFLGKITLVAALVVYHFYCGVCVRRFQRNQDSRAPVFYRVFNELPVLVLFAVIILVVVKP</sequence>
<evidence type="ECO:0000256" key="13">
    <source>
        <dbReference type="ARBA" id="ARBA00048390"/>
    </source>
</evidence>
<keyword evidence="10 14" id="KW-0560">Oxidoreductase</keyword>
<comment type="catalytic activity">
    <reaction evidence="13 14 15">
        <text>protoporphyrinogen IX + 3 A = protoporphyrin IX + 3 AH2</text>
        <dbReference type="Rhea" id="RHEA:62000"/>
        <dbReference type="ChEBI" id="CHEBI:13193"/>
        <dbReference type="ChEBI" id="CHEBI:17499"/>
        <dbReference type="ChEBI" id="CHEBI:57306"/>
        <dbReference type="ChEBI" id="CHEBI:57307"/>
    </reaction>
</comment>
<evidence type="ECO:0000256" key="8">
    <source>
        <dbReference type="ARBA" id="ARBA00022723"/>
    </source>
</evidence>
<comment type="pathway">
    <text evidence="2 14 15">Porphyrin-containing compound metabolism; protoporphyrin-IX biosynthesis; protoporphyrin-IX from protoporphyrinogen-IX: step 1/1.</text>
</comment>
<keyword evidence="17" id="KW-1185">Reference proteome</keyword>
<feature type="transmembrane region" description="Helical" evidence="14">
    <location>
        <begin position="6"/>
        <end position="27"/>
    </location>
</feature>
<feature type="binding site" description="axial binding residue" evidence="14">
    <location>
        <position position="83"/>
    </location>
    <ligand>
        <name>heme</name>
        <dbReference type="ChEBI" id="CHEBI:30413"/>
    </ligand>
    <ligandPart>
        <name>Fe</name>
        <dbReference type="ChEBI" id="CHEBI:18248"/>
    </ligandPart>
</feature>
<dbReference type="PANTHER" id="PTHR40255:SF1">
    <property type="entry name" value="PROTOPORPHYRINOGEN IX OXIDASE"/>
    <property type="match status" value="1"/>
</dbReference>
<feature type="transmembrane region" description="Helical" evidence="14">
    <location>
        <begin position="114"/>
        <end position="136"/>
    </location>
</feature>
<protein>
    <recommendedName>
        <fullName evidence="4 14">Protoporphyrinogen IX oxidase</fullName>
        <shortName evidence="14">PPO</shortName>
        <ecNumber evidence="14 15">1.3.99.-</ecNumber>
    </recommendedName>
</protein>
<dbReference type="GO" id="GO:0005886">
    <property type="term" value="C:plasma membrane"/>
    <property type="evidence" value="ECO:0007669"/>
    <property type="project" value="UniProtKB-SubCell"/>
</dbReference>
<evidence type="ECO:0000256" key="3">
    <source>
        <dbReference type="ARBA" id="ARBA00006501"/>
    </source>
</evidence>
<dbReference type="EC" id="1.3.99.-" evidence="14 15"/>
<keyword evidence="5 14" id="KW-1003">Cell membrane</keyword>
<evidence type="ECO:0000256" key="15">
    <source>
        <dbReference type="PIRNR" id="PIRNR004638"/>
    </source>
</evidence>
<evidence type="ECO:0000256" key="4">
    <source>
        <dbReference type="ARBA" id="ARBA00017504"/>
    </source>
</evidence>
<feature type="binding site" description="axial binding residue" evidence="14">
    <location>
        <position position="8"/>
    </location>
    <ligand>
        <name>heme</name>
        <dbReference type="ChEBI" id="CHEBI:30413"/>
    </ligand>
    <ligandPart>
        <name>Fe</name>
        <dbReference type="ChEBI" id="CHEBI:18248"/>
    </ligandPart>
</feature>
<keyword evidence="7 14" id="KW-0812">Transmembrane</keyword>
<keyword evidence="9 14" id="KW-1133">Transmembrane helix</keyword>
<accession>A0A9E5MPS5</accession>
<dbReference type="PIRSF" id="PIRSF004638">
    <property type="entry name" value="UCP004638"/>
    <property type="match status" value="1"/>
</dbReference>
<proteinExistence type="inferred from homology"/>
<comment type="cofactor">
    <cofactor evidence="14 15">
        <name>heme b</name>
        <dbReference type="ChEBI" id="CHEBI:60344"/>
    </cofactor>
    <text evidence="14 15">Binds 1 heme b (iron(II)-protoporphyrin IX) group per subunit.</text>
</comment>
<dbReference type="GO" id="GO:0046872">
    <property type="term" value="F:metal ion binding"/>
    <property type="evidence" value="ECO:0007669"/>
    <property type="project" value="UniProtKB-UniRule"/>
</dbReference>
<feature type="transmembrane region" description="Helical" evidence="14">
    <location>
        <begin position="73"/>
        <end position="93"/>
    </location>
</feature>
<gene>
    <name evidence="16" type="ORF">G8770_21765</name>
</gene>
<evidence type="ECO:0000256" key="14">
    <source>
        <dbReference type="HAMAP-Rule" id="MF_02239"/>
    </source>
</evidence>
<evidence type="ECO:0000256" key="6">
    <source>
        <dbReference type="ARBA" id="ARBA00022617"/>
    </source>
</evidence>
<reference evidence="16" key="1">
    <citation type="submission" date="2020-03" db="EMBL/GenBank/DDBJ databases">
        <authorList>
            <person name="Guo F."/>
        </authorList>
    </citation>
    <scope>NUCLEOTIDE SEQUENCE</scope>
    <source>
        <strain evidence="16">JCM 30134</strain>
    </source>
</reference>
<dbReference type="PANTHER" id="PTHR40255">
    <property type="entry name" value="UPF0093 MEMBRANE PROTEIN SLR1790"/>
    <property type="match status" value="1"/>
</dbReference>
<evidence type="ECO:0000256" key="12">
    <source>
        <dbReference type="ARBA" id="ARBA00023136"/>
    </source>
</evidence>
<evidence type="ECO:0000256" key="9">
    <source>
        <dbReference type="ARBA" id="ARBA00022989"/>
    </source>
</evidence>
<feature type="transmembrane region" description="Helical" evidence="14">
    <location>
        <begin position="48"/>
        <end position="67"/>
    </location>
</feature>
<evidence type="ECO:0000256" key="2">
    <source>
        <dbReference type="ARBA" id="ARBA00005073"/>
    </source>
</evidence>
<dbReference type="InterPro" id="IPR005265">
    <property type="entry name" value="HemJ-like"/>
</dbReference>
<evidence type="ECO:0000256" key="11">
    <source>
        <dbReference type="ARBA" id="ARBA00023004"/>
    </source>
</evidence>
<keyword evidence="8 14" id="KW-0479">Metal-binding</keyword>
<evidence type="ECO:0000313" key="17">
    <source>
        <dbReference type="Proteomes" id="UP000787472"/>
    </source>
</evidence>
<comment type="subcellular location">
    <subcellularLocation>
        <location evidence="1 14">Cell membrane</location>
        <topology evidence="1 14">Multi-pass membrane protein</topology>
    </subcellularLocation>
</comment>
<dbReference type="GO" id="GO:0006782">
    <property type="term" value="P:protoporphyrinogen IX biosynthetic process"/>
    <property type="evidence" value="ECO:0007669"/>
    <property type="project" value="UniProtKB-UniRule"/>
</dbReference>
<evidence type="ECO:0000256" key="10">
    <source>
        <dbReference type="ARBA" id="ARBA00023002"/>
    </source>
</evidence>
<dbReference type="GO" id="GO:0070818">
    <property type="term" value="F:protoporphyrinogen oxidase activity"/>
    <property type="evidence" value="ECO:0007669"/>
    <property type="project" value="UniProtKB-UniRule"/>
</dbReference>
<name>A0A9E5MPS5_9GAMM</name>
<dbReference type="HAMAP" id="MF_02239">
    <property type="entry name" value="HemJ"/>
    <property type="match status" value="1"/>
</dbReference>
<comment type="caution">
    <text evidence="16">The sequence shown here is derived from an EMBL/GenBank/DDBJ whole genome shotgun (WGS) entry which is preliminary data.</text>
</comment>
<evidence type="ECO:0000256" key="5">
    <source>
        <dbReference type="ARBA" id="ARBA00022475"/>
    </source>
</evidence>
<keyword evidence="12 14" id="KW-0472">Membrane</keyword>
<evidence type="ECO:0000256" key="7">
    <source>
        <dbReference type="ARBA" id="ARBA00022692"/>
    </source>
</evidence>
<dbReference type="Pfam" id="PF03653">
    <property type="entry name" value="UPF0093"/>
    <property type="match status" value="1"/>
</dbReference>